<evidence type="ECO:0000313" key="2">
    <source>
        <dbReference type="EMBL" id="TXC66764.1"/>
    </source>
</evidence>
<dbReference type="AlphaFoldDB" id="A0A5C6U1E5"/>
<feature type="compositionally biased region" description="Basic and acidic residues" evidence="1">
    <location>
        <begin position="202"/>
        <end position="212"/>
    </location>
</feature>
<organism evidence="2 3">
    <name type="scientific">Piscinibacter aquaticus</name>
    <dbReference type="NCBI Taxonomy" id="392597"/>
    <lineage>
        <taxon>Bacteria</taxon>
        <taxon>Pseudomonadati</taxon>
        <taxon>Pseudomonadota</taxon>
        <taxon>Betaproteobacteria</taxon>
        <taxon>Burkholderiales</taxon>
        <taxon>Sphaerotilaceae</taxon>
        <taxon>Piscinibacter</taxon>
    </lineage>
</organism>
<protein>
    <recommendedName>
        <fullName evidence="4">Transposase-like Mu C-terminal domain-containing protein</fullName>
    </recommendedName>
</protein>
<evidence type="ECO:0000313" key="3">
    <source>
        <dbReference type="Proteomes" id="UP000321832"/>
    </source>
</evidence>
<proteinExistence type="predicted"/>
<feature type="region of interest" description="Disordered" evidence="1">
    <location>
        <begin position="189"/>
        <end position="224"/>
    </location>
</feature>
<accession>A0A5C6U1E5</accession>
<evidence type="ECO:0008006" key="4">
    <source>
        <dbReference type="Google" id="ProtNLM"/>
    </source>
</evidence>
<sequence length="224" mass="25408">MHSDLTLIEQIRRAAREAIAKNKKKGVVKKVPAPAIVLEQVNCPNGYQKYLDQRHRTSVIKISFESAVRAFLEKVDFSAKKGVLSFTGMRYHSPRVIDSGLGLAIRDSKKSTIKAYVLPAVRSYAWIDFNGELIEVKAMAEGDEAMLSTEELELIAAARSRVSGELQRSAPWEEVAKRQDFYEQTGKRWSAGKWSTSRPKLQTKEVQDEMRRLKSLKNKTHAEE</sequence>
<dbReference type="EMBL" id="VOPW01000001">
    <property type="protein sequence ID" value="TXC66764.1"/>
    <property type="molecule type" value="Genomic_DNA"/>
</dbReference>
<name>A0A5C6U1E5_9BURK</name>
<feature type="compositionally biased region" description="Basic residues" evidence="1">
    <location>
        <begin position="213"/>
        <end position="224"/>
    </location>
</feature>
<gene>
    <name evidence="2" type="ORF">FSC37_15965</name>
</gene>
<evidence type="ECO:0000256" key="1">
    <source>
        <dbReference type="SAM" id="MobiDB-lite"/>
    </source>
</evidence>
<keyword evidence="3" id="KW-1185">Reference proteome</keyword>
<reference evidence="2 3" key="1">
    <citation type="submission" date="2019-08" db="EMBL/GenBank/DDBJ databases">
        <authorList>
            <person name="Khan S.A."/>
            <person name="Jeon C.O."/>
            <person name="Jeong S.E."/>
        </authorList>
    </citation>
    <scope>NUCLEOTIDE SEQUENCE [LARGE SCALE GENOMIC DNA]</scope>
    <source>
        <strain evidence="3">IMCC1728</strain>
    </source>
</reference>
<dbReference type="Proteomes" id="UP000321832">
    <property type="component" value="Unassembled WGS sequence"/>
</dbReference>
<comment type="caution">
    <text evidence="2">The sequence shown here is derived from an EMBL/GenBank/DDBJ whole genome shotgun (WGS) entry which is preliminary data.</text>
</comment>